<evidence type="ECO:0000256" key="5">
    <source>
        <dbReference type="ARBA" id="ARBA00038007"/>
    </source>
</evidence>
<feature type="compositionally biased region" description="Basic and acidic residues" evidence="7">
    <location>
        <begin position="134"/>
        <end position="143"/>
    </location>
</feature>
<evidence type="ECO:0000256" key="6">
    <source>
        <dbReference type="ARBA" id="ARBA00041961"/>
    </source>
</evidence>
<dbReference type="Pfam" id="PF01585">
    <property type="entry name" value="G-patch"/>
    <property type="match status" value="1"/>
</dbReference>
<feature type="domain" description="G-patch" evidence="8">
    <location>
        <begin position="25"/>
        <end position="71"/>
    </location>
</feature>
<comment type="similarity">
    <text evidence="5">Belongs to the PINX1 family.</text>
</comment>
<keyword evidence="10" id="KW-1185">Reference proteome</keyword>
<name>A0A409YHC5_9AGAR</name>
<evidence type="ECO:0000256" key="4">
    <source>
        <dbReference type="ARBA" id="ARBA00023242"/>
    </source>
</evidence>
<feature type="region of interest" description="Disordered" evidence="7">
    <location>
        <begin position="380"/>
        <end position="554"/>
    </location>
</feature>
<evidence type="ECO:0000256" key="7">
    <source>
        <dbReference type="SAM" id="MobiDB-lite"/>
    </source>
</evidence>
<feature type="compositionally biased region" description="Acidic residues" evidence="7">
    <location>
        <begin position="461"/>
        <end position="473"/>
    </location>
</feature>
<dbReference type="PANTHER" id="PTHR23149">
    <property type="entry name" value="G PATCH DOMAIN CONTAINING PROTEIN"/>
    <property type="match status" value="1"/>
</dbReference>
<organism evidence="9 10">
    <name type="scientific">Gymnopilus dilepis</name>
    <dbReference type="NCBI Taxonomy" id="231916"/>
    <lineage>
        <taxon>Eukaryota</taxon>
        <taxon>Fungi</taxon>
        <taxon>Dikarya</taxon>
        <taxon>Basidiomycota</taxon>
        <taxon>Agaricomycotina</taxon>
        <taxon>Agaricomycetes</taxon>
        <taxon>Agaricomycetidae</taxon>
        <taxon>Agaricales</taxon>
        <taxon>Agaricineae</taxon>
        <taxon>Hymenogastraceae</taxon>
        <taxon>Gymnopilus</taxon>
    </lineage>
</organism>
<accession>A0A409YHC5</accession>
<evidence type="ECO:0000313" key="10">
    <source>
        <dbReference type="Proteomes" id="UP000284706"/>
    </source>
</evidence>
<protein>
    <recommendedName>
        <fullName evidence="6">PinX1-related protein 1</fullName>
    </recommendedName>
</protein>
<dbReference type="STRING" id="231916.A0A409YHC5"/>
<feature type="compositionally biased region" description="Basic and acidic residues" evidence="7">
    <location>
        <begin position="449"/>
        <end position="458"/>
    </location>
</feature>
<dbReference type="PROSITE" id="PS50174">
    <property type="entry name" value="G_PATCH"/>
    <property type="match status" value="1"/>
</dbReference>
<dbReference type="AlphaFoldDB" id="A0A409YHC5"/>
<keyword evidence="3" id="KW-0698">rRNA processing</keyword>
<evidence type="ECO:0000256" key="2">
    <source>
        <dbReference type="ARBA" id="ARBA00022517"/>
    </source>
</evidence>
<feature type="compositionally biased region" description="Basic and acidic residues" evidence="7">
    <location>
        <begin position="111"/>
        <end position="123"/>
    </location>
</feature>
<dbReference type="PANTHER" id="PTHR23149:SF31">
    <property type="entry name" value="PROTEIN PXR1"/>
    <property type="match status" value="1"/>
</dbReference>
<feature type="compositionally biased region" description="Basic and acidic residues" evidence="7">
    <location>
        <begin position="168"/>
        <end position="179"/>
    </location>
</feature>
<proteinExistence type="inferred from homology"/>
<evidence type="ECO:0000256" key="3">
    <source>
        <dbReference type="ARBA" id="ARBA00022552"/>
    </source>
</evidence>
<comment type="subcellular location">
    <subcellularLocation>
        <location evidence="1">Nucleus</location>
        <location evidence="1">Nucleolus</location>
    </subcellularLocation>
</comment>
<comment type="caution">
    <text evidence="9">The sequence shown here is derived from an EMBL/GenBank/DDBJ whole genome shotgun (WGS) entry which is preliminary data.</text>
</comment>
<dbReference type="GO" id="GO:0005730">
    <property type="term" value="C:nucleolus"/>
    <property type="evidence" value="ECO:0007669"/>
    <property type="project" value="UniProtKB-SubCell"/>
</dbReference>
<dbReference type="InParanoid" id="A0A409YHC5"/>
<dbReference type="Proteomes" id="UP000284706">
    <property type="component" value="Unassembled WGS sequence"/>
</dbReference>
<keyword evidence="2" id="KW-0690">Ribosome biogenesis</keyword>
<feature type="compositionally biased region" description="Low complexity" evidence="7">
    <location>
        <begin position="241"/>
        <end position="258"/>
    </location>
</feature>
<reference evidence="9 10" key="1">
    <citation type="journal article" date="2018" name="Evol. Lett.">
        <title>Horizontal gene cluster transfer increased hallucinogenic mushroom diversity.</title>
        <authorList>
            <person name="Reynolds H.T."/>
            <person name="Vijayakumar V."/>
            <person name="Gluck-Thaler E."/>
            <person name="Korotkin H.B."/>
            <person name="Matheny P.B."/>
            <person name="Slot J.C."/>
        </authorList>
    </citation>
    <scope>NUCLEOTIDE SEQUENCE [LARGE SCALE GENOMIC DNA]</scope>
    <source>
        <strain evidence="9 10">SRW20</strain>
    </source>
</reference>
<feature type="compositionally biased region" description="Basic residues" evidence="7">
    <location>
        <begin position="477"/>
        <end position="489"/>
    </location>
</feature>
<dbReference type="InterPro" id="IPR050656">
    <property type="entry name" value="PINX1"/>
</dbReference>
<dbReference type="EMBL" id="NHYE01000846">
    <property type="protein sequence ID" value="PPR02410.1"/>
    <property type="molecule type" value="Genomic_DNA"/>
</dbReference>
<feature type="compositionally biased region" description="Basic residues" evidence="7">
    <location>
        <begin position="513"/>
        <end position="522"/>
    </location>
</feature>
<feature type="compositionally biased region" description="Low complexity" evidence="7">
    <location>
        <begin position="297"/>
        <end position="315"/>
    </location>
</feature>
<dbReference type="GO" id="GO:0006364">
    <property type="term" value="P:rRNA processing"/>
    <property type="evidence" value="ECO:0007669"/>
    <property type="project" value="UniProtKB-KW"/>
</dbReference>
<feature type="region of interest" description="Disordered" evidence="7">
    <location>
        <begin position="236"/>
        <end position="274"/>
    </location>
</feature>
<keyword evidence="4" id="KW-0539">Nucleus</keyword>
<feature type="region of interest" description="Disordered" evidence="7">
    <location>
        <begin position="295"/>
        <end position="333"/>
    </location>
</feature>
<sequence>MGLAGRKVKQRIPNDPRNLSWADDAARFGSNYLAKFGWDASKGLGAEGEGRLSHIKVTQKLDMMGIGAAHQMDPNGIAWKQNKDFENLLRRLNEGSGDAEAEAGAGGTKVEGFKRADEGKKAEDEGEGNGGEGGEVKPAEGEKKKKKRKDKEGGEDDSERKKKKRKKEKEEAVESEKTEVVVAVESAMDVDKGIEDKSVVVVEVKRPVVPRHRAHRARAIAAKNISSKSAAHISEILGVAPTPSSSSYSSTPTPAPESQSQGKLTSLTDPSDTQLELDKITTSTKSLADYFKEKLAAKSSGSPTPSSLAAASPRATVDNYDGKEDDDFDTPRMGLGGLGFSRAKLEVQSETVKVEEATQRMGMSKFSALMSSSFLAATSLPSTFSSKEAEEDEKKDSSDDEEAEEKVKEKKEKKEKKKKEKKVKEPVEEAEEQVVEEKTEKKKKKEKKDKKGKDKAVDTEPATEEPVAEEADDKTEKKKKKKDKDKRRKAAESADEETPAKANESAPEDVEPKKKKEKKRKSKSEDSEAAAEAEAEKKSGKEKKKKHRTSDEDS</sequence>
<evidence type="ECO:0000313" key="9">
    <source>
        <dbReference type="EMBL" id="PPR02410.1"/>
    </source>
</evidence>
<evidence type="ECO:0000256" key="1">
    <source>
        <dbReference type="ARBA" id="ARBA00004604"/>
    </source>
</evidence>
<dbReference type="InterPro" id="IPR000467">
    <property type="entry name" value="G_patch_dom"/>
</dbReference>
<dbReference type="OrthoDB" id="29523at2759"/>
<dbReference type="SMART" id="SM00443">
    <property type="entry name" value="G_patch"/>
    <property type="match status" value="1"/>
</dbReference>
<feature type="region of interest" description="Disordered" evidence="7">
    <location>
        <begin position="96"/>
        <end position="179"/>
    </location>
</feature>
<feature type="compositionally biased region" description="Polar residues" evidence="7">
    <location>
        <begin position="259"/>
        <end position="274"/>
    </location>
</feature>
<gene>
    <name evidence="9" type="ORF">CVT26_011378</name>
</gene>
<dbReference type="GO" id="GO:0003676">
    <property type="term" value="F:nucleic acid binding"/>
    <property type="evidence" value="ECO:0007669"/>
    <property type="project" value="InterPro"/>
</dbReference>
<evidence type="ECO:0000259" key="8">
    <source>
        <dbReference type="PROSITE" id="PS50174"/>
    </source>
</evidence>